<dbReference type="OrthoDB" id="5505487at2"/>
<keyword evidence="8" id="KW-0407">Ion channel</keyword>
<reference evidence="10 11" key="1">
    <citation type="submission" date="2019-08" db="EMBL/GenBank/DDBJ databases">
        <authorList>
            <person name="Liang Q."/>
        </authorList>
    </citation>
    <scope>NUCLEOTIDE SEQUENCE [LARGE SCALE GENOMIC DNA]</scope>
    <source>
        <strain evidence="10 11">V1718</strain>
    </source>
</reference>
<dbReference type="InterPro" id="IPR050866">
    <property type="entry name" value="CNG_cation_channel"/>
</dbReference>
<feature type="domain" description="Cyclic nucleotide-binding" evidence="9">
    <location>
        <begin position="36"/>
        <end position="139"/>
    </location>
</feature>
<dbReference type="PROSITE" id="PS00889">
    <property type="entry name" value="CNMP_BINDING_2"/>
    <property type="match status" value="1"/>
</dbReference>
<dbReference type="PANTHER" id="PTHR45638:SF11">
    <property type="entry name" value="CYCLIC NUCLEOTIDE-GATED CATION CHANNEL SUBUNIT A"/>
    <property type="match status" value="1"/>
</dbReference>
<evidence type="ECO:0000256" key="4">
    <source>
        <dbReference type="ARBA" id="ARBA00022989"/>
    </source>
</evidence>
<sequence>MTHTIRNNLAEARQMNEISDMESESIAETVFDNLEIFQGLNSREIRQLLRASEPVSFGAGETLFDEGDPADAMYLVESGELEVRTSSGVDDDVVLAQLGAGSVVGEMSILEGDTKRSASVIALCDVQAFRLTRDAFQKLRVVRNRAAYRLILNLAEILADRRRKSDARLNEVFSDPASHIDEFEAQVHDLLARMHKV</sequence>
<dbReference type="InterPro" id="IPR014710">
    <property type="entry name" value="RmlC-like_jellyroll"/>
</dbReference>
<keyword evidence="11" id="KW-1185">Reference proteome</keyword>
<dbReference type="InterPro" id="IPR018490">
    <property type="entry name" value="cNMP-bd_dom_sf"/>
</dbReference>
<dbReference type="AlphaFoldDB" id="A0A5B8XUI8"/>
<evidence type="ECO:0000259" key="9">
    <source>
        <dbReference type="PROSITE" id="PS50042"/>
    </source>
</evidence>
<evidence type="ECO:0000256" key="1">
    <source>
        <dbReference type="ARBA" id="ARBA00004141"/>
    </source>
</evidence>
<dbReference type="PRINTS" id="PR00103">
    <property type="entry name" value="CAMPKINASE"/>
</dbReference>
<keyword evidence="5" id="KW-0406">Ion transport</keyword>
<keyword evidence="3" id="KW-0812">Transmembrane</keyword>
<dbReference type="PANTHER" id="PTHR45638">
    <property type="entry name" value="CYCLIC NUCLEOTIDE-GATED CATION CHANNEL SUBUNIT A"/>
    <property type="match status" value="1"/>
</dbReference>
<evidence type="ECO:0000256" key="6">
    <source>
        <dbReference type="ARBA" id="ARBA00023136"/>
    </source>
</evidence>
<keyword evidence="4" id="KW-1133">Transmembrane helix</keyword>
<dbReference type="Pfam" id="PF00027">
    <property type="entry name" value="cNMP_binding"/>
    <property type="match status" value="1"/>
</dbReference>
<dbReference type="GO" id="GO:0044877">
    <property type="term" value="F:protein-containing complex binding"/>
    <property type="evidence" value="ECO:0007669"/>
    <property type="project" value="TreeGrafter"/>
</dbReference>
<evidence type="ECO:0000256" key="3">
    <source>
        <dbReference type="ARBA" id="ARBA00022692"/>
    </source>
</evidence>
<keyword evidence="2" id="KW-0813">Transport</keyword>
<evidence type="ECO:0000256" key="8">
    <source>
        <dbReference type="ARBA" id="ARBA00023303"/>
    </source>
</evidence>
<name>A0A5B8XUI8_9DELT</name>
<dbReference type="GO" id="GO:0005221">
    <property type="term" value="F:intracellularly cyclic nucleotide-activated monoatomic cation channel activity"/>
    <property type="evidence" value="ECO:0007669"/>
    <property type="project" value="InterPro"/>
</dbReference>
<organism evidence="10 11">
    <name type="scientific">Microvenator marinus</name>
    <dbReference type="NCBI Taxonomy" id="2600177"/>
    <lineage>
        <taxon>Bacteria</taxon>
        <taxon>Deltaproteobacteria</taxon>
        <taxon>Bradymonadales</taxon>
        <taxon>Microvenatoraceae</taxon>
        <taxon>Microvenator</taxon>
    </lineage>
</organism>
<dbReference type="SMART" id="SM00100">
    <property type="entry name" value="cNMP"/>
    <property type="match status" value="1"/>
</dbReference>
<dbReference type="Proteomes" id="UP000321595">
    <property type="component" value="Chromosome"/>
</dbReference>
<evidence type="ECO:0000256" key="7">
    <source>
        <dbReference type="ARBA" id="ARBA00023286"/>
    </source>
</evidence>
<dbReference type="EMBL" id="CP042467">
    <property type="protein sequence ID" value="QED27723.1"/>
    <property type="molecule type" value="Genomic_DNA"/>
</dbReference>
<dbReference type="Gene3D" id="2.60.120.10">
    <property type="entry name" value="Jelly Rolls"/>
    <property type="match status" value="1"/>
</dbReference>
<dbReference type="SUPFAM" id="SSF51206">
    <property type="entry name" value="cAMP-binding domain-like"/>
    <property type="match status" value="1"/>
</dbReference>
<comment type="subcellular location">
    <subcellularLocation>
        <location evidence="1">Membrane</location>
        <topology evidence="1">Multi-pass membrane protein</topology>
    </subcellularLocation>
</comment>
<evidence type="ECO:0000313" key="11">
    <source>
        <dbReference type="Proteomes" id="UP000321595"/>
    </source>
</evidence>
<keyword evidence="6" id="KW-0472">Membrane</keyword>
<dbReference type="KEGG" id="bbae:FRD01_10855"/>
<protein>
    <submittedName>
        <fullName evidence="10">Cyclic nucleotide-binding domain-containing protein</fullName>
    </submittedName>
</protein>
<gene>
    <name evidence="10" type="ORF">FRD01_10855</name>
</gene>
<dbReference type="GO" id="GO:0016020">
    <property type="term" value="C:membrane"/>
    <property type="evidence" value="ECO:0007669"/>
    <property type="project" value="UniProtKB-SubCell"/>
</dbReference>
<accession>A0A5B8XUI8</accession>
<evidence type="ECO:0000313" key="10">
    <source>
        <dbReference type="EMBL" id="QED27723.1"/>
    </source>
</evidence>
<evidence type="ECO:0000256" key="2">
    <source>
        <dbReference type="ARBA" id="ARBA00022448"/>
    </source>
</evidence>
<evidence type="ECO:0000256" key="5">
    <source>
        <dbReference type="ARBA" id="ARBA00023065"/>
    </source>
</evidence>
<dbReference type="InterPro" id="IPR018488">
    <property type="entry name" value="cNMP-bd_CS"/>
</dbReference>
<dbReference type="PROSITE" id="PS50042">
    <property type="entry name" value="CNMP_BINDING_3"/>
    <property type="match status" value="1"/>
</dbReference>
<proteinExistence type="predicted"/>
<dbReference type="InterPro" id="IPR000595">
    <property type="entry name" value="cNMP-bd_dom"/>
</dbReference>
<dbReference type="CDD" id="cd00038">
    <property type="entry name" value="CAP_ED"/>
    <property type="match status" value="1"/>
</dbReference>
<keyword evidence="7" id="KW-1071">Ligand-gated ion channel</keyword>